<dbReference type="Pfam" id="PF19289">
    <property type="entry name" value="PmbA_TldD_3rd"/>
    <property type="match status" value="1"/>
</dbReference>
<name>A0A0F3PKC4_ANAPH</name>
<dbReference type="EMBL" id="LAOD01000034">
    <property type="protein sequence ID" value="KJV80738.1"/>
    <property type="molecule type" value="Genomic_DNA"/>
</dbReference>
<evidence type="ECO:0000313" key="3">
    <source>
        <dbReference type="Proteomes" id="UP000033722"/>
    </source>
</evidence>
<reference evidence="2 3" key="1">
    <citation type="submission" date="2015-01" db="EMBL/GenBank/DDBJ databases">
        <title>Genome Sequencing of Rickettsiales.</title>
        <authorList>
            <person name="Daugherty S.C."/>
            <person name="Su Q."/>
            <person name="Abolude K."/>
            <person name="Beier-Sexton M."/>
            <person name="Carlyon J.A."/>
            <person name="Carter R."/>
            <person name="Day N.P."/>
            <person name="Dumler S.J."/>
            <person name="Dyachenko V."/>
            <person name="Godinez A."/>
            <person name="Kurtti T.J."/>
            <person name="Lichay M."/>
            <person name="Mullins K.E."/>
            <person name="Ott S."/>
            <person name="Pappas-Brown V."/>
            <person name="Paris D.H."/>
            <person name="Patel P."/>
            <person name="Richards A.L."/>
            <person name="Sadzewicz L."/>
            <person name="Sears K."/>
            <person name="Seidman D."/>
            <person name="Sengamalay N."/>
            <person name="Stenos J."/>
            <person name="Tallon L.J."/>
            <person name="Vincent G."/>
            <person name="Fraser C.M."/>
            <person name="Munderloh U."/>
            <person name="Dunning-Hotopp J.C."/>
        </authorList>
    </citation>
    <scope>NUCLEOTIDE SEQUENCE [LARGE SCALE GENOMIC DNA]</scope>
    <source>
        <strain evidence="2 3">CRT53-1</strain>
    </source>
</reference>
<dbReference type="PATRIC" id="fig|1359157.3.peg.1389"/>
<feature type="domain" description="Metalloprotease TldD/E C-terminal" evidence="1">
    <location>
        <begin position="1"/>
        <end position="34"/>
    </location>
</feature>
<evidence type="ECO:0000313" key="2">
    <source>
        <dbReference type="EMBL" id="KJV80738.1"/>
    </source>
</evidence>
<dbReference type="GO" id="GO:0006508">
    <property type="term" value="P:proteolysis"/>
    <property type="evidence" value="ECO:0007669"/>
    <property type="project" value="InterPro"/>
</dbReference>
<accession>A0A0F3PKC4</accession>
<sequence length="35" mass="3740">MVDDGTMQGRRGSLNIDDEGTVSGYNVLIEDGILV</sequence>
<gene>
    <name evidence="2" type="ORF">APHCRT_1506</name>
</gene>
<dbReference type="RefSeq" id="WP_268988565.1">
    <property type="nucleotide sequence ID" value="NZ_LAOD01000034.1"/>
</dbReference>
<dbReference type="AlphaFoldDB" id="A0A0F3PKC4"/>
<dbReference type="SUPFAM" id="SSF111283">
    <property type="entry name" value="Putative modulator of DNA gyrase, PmbA/TldD"/>
    <property type="match status" value="1"/>
</dbReference>
<comment type="caution">
    <text evidence="2">The sequence shown here is derived from an EMBL/GenBank/DDBJ whole genome shotgun (WGS) entry which is preliminary data.</text>
</comment>
<dbReference type="Proteomes" id="UP000033722">
    <property type="component" value="Unassembled WGS sequence"/>
</dbReference>
<evidence type="ECO:0000259" key="1">
    <source>
        <dbReference type="Pfam" id="PF19289"/>
    </source>
</evidence>
<proteinExistence type="predicted"/>
<dbReference type="InterPro" id="IPR045569">
    <property type="entry name" value="Metalloprtase-TldD/E_C"/>
</dbReference>
<feature type="non-terminal residue" evidence="2">
    <location>
        <position position="35"/>
    </location>
</feature>
<protein>
    <submittedName>
        <fullName evidence="2">Modulator of DNA gyrase family protein</fullName>
    </submittedName>
</protein>
<dbReference type="GO" id="GO:0008237">
    <property type="term" value="F:metallopeptidase activity"/>
    <property type="evidence" value="ECO:0007669"/>
    <property type="project" value="InterPro"/>
</dbReference>
<dbReference type="InterPro" id="IPR036059">
    <property type="entry name" value="TldD/PmbA_sf"/>
</dbReference>
<organism evidence="2 3">
    <name type="scientific">Anaplasma phagocytophilum str. CRT53-1</name>
    <dbReference type="NCBI Taxonomy" id="1359157"/>
    <lineage>
        <taxon>Bacteria</taxon>
        <taxon>Pseudomonadati</taxon>
        <taxon>Pseudomonadota</taxon>
        <taxon>Alphaproteobacteria</taxon>
        <taxon>Rickettsiales</taxon>
        <taxon>Anaplasmataceae</taxon>
        <taxon>Anaplasma</taxon>
        <taxon>phagocytophilum group</taxon>
    </lineage>
</organism>